<dbReference type="CDD" id="cd06097">
    <property type="entry name" value="Aspergillopepsin_like"/>
    <property type="match status" value="1"/>
</dbReference>
<dbReference type="PROSITE" id="PS51767">
    <property type="entry name" value="PEPTIDASE_A1"/>
    <property type="match status" value="1"/>
</dbReference>
<feature type="active site" evidence="5">
    <location>
        <position position="120"/>
    </location>
</feature>
<dbReference type="SUPFAM" id="SSF50630">
    <property type="entry name" value="Acid proteases"/>
    <property type="match status" value="1"/>
</dbReference>
<comment type="similarity">
    <text evidence="1">Belongs to the peptidase A1 family.</text>
</comment>
<dbReference type="Proteomes" id="UP001365542">
    <property type="component" value="Unassembled WGS sequence"/>
</dbReference>
<name>A0AAV9X5X5_9PEZI</name>
<protein>
    <recommendedName>
        <fullName evidence="7">Peptidase A1 domain-containing protein</fullName>
    </recommendedName>
</protein>
<keyword evidence="2" id="KW-0645">Protease</keyword>
<proteinExistence type="inferred from homology"/>
<dbReference type="PANTHER" id="PTHR47966:SF1">
    <property type="entry name" value="ASPARTYL PROTEINASE"/>
    <property type="match status" value="1"/>
</dbReference>
<feature type="compositionally biased region" description="Polar residues" evidence="6">
    <location>
        <begin position="439"/>
        <end position="454"/>
    </location>
</feature>
<sequence length="482" mass="52640">MDGQDHEHTHIVHTPIRVVKNEKYVHDGGKSYLHLMRKYNFNPTLDSKYFYGGVLHQQGKFGRGAGGKARVVQRLKKKDTSSSGSADESLVNTTDVQNDALWLSEVYIGSPPKKFMLDFDTSSADCWIWSTNLPKATLDNAQGKTIFDPTQSTSFKSKDGYTWDIHYGDGSSASGTVGTDYLTLGGLTIDDQAIELANNLSESFQEGVRDGLLGLAFSTINTCSPESVLTPVDMLIQQSNIPKTAELFTVKLGSWRDANEPDQGQSFYTFGYIHQPTLEYCGAATNSIYWAKVDPSQGFWQFKSSSISVNGKTKKRSAGNVSIADTGTTLALLDDASCEAIYSKIPGAQYVSQIPGYIYPANVTEKQLPVVKIDVGGKSFTIQKEDLGFADAGQGYVYGGIQSRGDLPFDILGGTFLKGQYVIFDAGNKRLGVVPRPETYQNLSTPPVDSPNSASEDETSDKKGFFSDLIGKNKKVEKQAEL</sequence>
<reference evidence="8 9" key="1">
    <citation type="submission" date="2019-10" db="EMBL/GenBank/DDBJ databases">
        <authorList>
            <person name="Palmer J.M."/>
        </authorList>
    </citation>
    <scope>NUCLEOTIDE SEQUENCE [LARGE SCALE GENOMIC DNA]</scope>
    <source>
        <strain evidence="8 9">TWF694</strain>
    </source>
</reference>
<evidence type="ECO:0000313" key="9">
    <source>
        <dbReference type="Proteomes" id="UP001365542"/>
    </source>
</evidence>
<keyword evidence="9" id="KW-1185">Reference proteome</keyword>
<dbReference type="Gene3D" id="2.40.70.10">
    <property type="entry name" value="Acid Proteases"/>
    <property type="match status" value="2"/>
</dbReference>
<feature type="domain" description="Peptidase A1" evidence="7">
    <location>
        <begin position="102"/>
        <end position="434"/>
    </location>
</feature>
<keyword evidence="3" id="KW-0064">Aspartyl protease</keyword>
<dbReference type="PANTHER" id="PTHR47966">
    <property type="entry name" value="BETA-SITE APP-CLEAVING ENZYME, ISOFORM A-RELATED"/>
    <property type="match status" value="1"/>
</dbReference>
<keyword evidence="4" id="KW-0378">Hydrolase</keyword>
<comment type="caution">
    <text evidence="8">The sequence shown here is derived from an EMBL/GenBank/DDBJ whole genome shotgun (WGS) entry which is preliminary data.</text>
</comment>
<evidence type="ECO:0000256" key="4">
    <source>
        <dbReference type="ARBA" id="ARBA00022801"/>
    </source>
</evidence>
<evidence type="ECO:0000256" key="6">
    <source>
        <dbReference type="SAM" id="MobiDB-lite"/>
    </source>
</evidence>
<evidence type="ECO:0000256" key="2">
    <source>
        <dbReference type="ARBA" id="ARBA00022670"/>
    </source>
</evidence>
<dbReference type="Pfam" id="PF00026">
    <property type="entry name" value="Asp"/>
    <property type="match status" value="1"/>
</dbReference>
<dbReference type="GO" id="GO:0004190">
    <property type="term" value="F:aspartic-type endopeptidase activity"/>
    <property type="evidence" value="ECO:0007669"/>
    <property type="project" value="UniProtKB-KW"/>
</dbReference>
<gene>
    <name evidence="8" type="ORF">TWF694_011578</name>
</gene>
<dbReference type="InterPro" id="IPR001461">
    <property type="entry name" value="Aspartic_peptidase_A1"/>
</dbReference>
<dbReference type="EMBL" id="JAVHJO010000009">
    <property type="protein sequence ID" value="KAK6537391.1"/>
    <property type="molecule type" value="Genomic_DNA"/>
</dbReference>
<organism evidence="8 9">
    <name type="scientific">Orbilia ellipsospora</name>
    <dbReference type="NCBI Taxonomy" id="2528407"/>
    <lineage>
        <taxon>Eukaryota</taxon>
        <taxon>Fungi</taxon>
        <taxon>Dikarya</taxon>
        <taxon>Ascomycota</taxon>
        <taxon>Pezizomycotina</taxon>
        <taxon>Orbiliomycetes</taxon>
        <taxon>Orbiliales</taxon>
        <taxon>Orbiliaceae</taxon>
        <taxon>Orbilia</taxon>
    </lineage>
</organism>
<evidence type="ECO:0000256" key="3">
    <source>
        <dbReference type="ARBA" id="ARBA00022750"/>
    </source>
</evidence>
<evidence type="ECO:0000256" key="1">
    <source>
        <dbReference type="ARBA" id="ARBA00007447"/>
    </source>
</evidence>
<dbReference type="PRINTS" id="PR00792">
    <property type="entry name" value="PEPSIN"/>
</dbReference>
<dbReference type="InterPro" id="IPR034163">
    <property type="entry name" value="Aspergillopepsin-like_cat_dom"/>
</dbReference>
<evidence type="ECO:0000313" key="8">
    <source>
        <dbReference type="EMBL" id="KAK6537391.1"/>
    </source>
</evidence>
<accession>A0AAV9X5X5</accession>
<evidence type="ECO:0000256" key="5">
    <source>
        <dbReference type="PIRSR" id="PIRSR601461-1"/>
    </source>
</evidence>
<feature type="region of interest" description="Disordered" evidence="6">
    <location>
        <begin position="437"/>
        <end position="466"/>
    </location>
</feature>
<dbReference type="InterPro" id="IPR021109">
    <property type="entry name" value="Peptidase_aspartic_dom_sf"/>
</dbReference>
<dbReference type="GO" id="GO:0006508">
    <property type="term" value="P:proteolysis"/>
    <property type="evidence" value="ECO:0007669"/>
    <property type="project" value="UniProtKB-KW"/>
</dbReference>
<feature type="active site" evidence="5">
    <location>
        <position position="325"/>
    </location>
</feature>
<dbReference type="AlphaFoldDB" id="A0AAV9X5X5"/>
<evidence type="ECO:0000259" key="7">
    <source>
        <dbReference type="PROSITE" id="PS51767"/>
    </source>
</evidence>
<dbReference type="InterPro" id="IPR033121">
    <property type="entry name" value="PEPTIDASE_A1"/>
</dbReference>